<feature type="region of interest" description="Disordered" evidence="1">
    <location>
        <begin position="155"/>
        <end position="193"/>
    </location>
</feature>
<dbReference type="AlphaFoldDB" id="A0AA38W9A9"/>
<dbReference type="EMBL" id="JARYMX010000004">
    <property type="protein sequence ID" value="KAJ9553207.1"/>
    <property type="molecule type" value="Genomic_DNA"/>
</dbReference>
<name>A0AA38W9A9_9ASTR</name>
<proteinExistence type="predicted"/>
<dbReference type="PANTHER" id="PTHR47481:SF38">
    <property type="entry name" value="POU DOMAIN, CLASS 4, TRANSCRIPTION FACTOR 1-LIKE"/>
    <property type="match status" value="1"/>
</dbReference>
<evidence type="ECO:0000313" key="2">
    <source>
        <dbReference type="EMBL" id="KAJ9553207.1"/>
    </source>
</evidence>
<dbReference type="Proteomes" id="UP001172457">
    <property type="component" value="Chromosome 4"/>
</dbReference>
<evidence type="ECO:0000256" key="1">
    <source>
        <dbReference type="SAM" id="MobiDB-lite"/>
    </source>
</evidence>
<reference evidence="2" key="1">
    <citation type="submission" date="2023-03" db="EMBL/GenBank/DDBJ databases">
        <title>Chromosome-scale reference genome and RAD-based genetic map of yellow starthistle (Centaurea solstitialis) reveal putative structural variation and QTLs associated with invader traits.</title>
        <authorList>
            <person name="Reatini B."/>
            <person name="Cang F.A."/>
            <person name="Jiang Q."/>
            <person name="Mckibben M.T.W."/>
            <person name="Barker M.S."/>
            <person name="Rieseberg L.H."/>
            <person name="Dlugosch K.M."/>
        </authorList>
    </citation>
    <scope>NUCLEOTIDE SEQUENCE</scope>
    <source>
        <strain evidence="2">CAN-66</strain>
        <tissue evidence="2">Leaf</tissue>
    </source>
</reference>
<dbReference type="Pfam" id="PF14223">
    <property type="entry name" value="Retrotran_gag_2"/>
    <property type="match status" value="1"/>
</dbReference>
<keyword evidence="3" id="KW-1185">Reference proteome</keyword>
<organism evidence="2 3">
    <name type="scientific">Centaurea solstitialis</name>
    <name type="common">yellow star-thistle</name>
    <dbReference type="NCBI Taxonomy" id="347529"/>
    <lineage>
        <taxon>Eukaryota</taxon>
        <taxon>Viridiplantae</taxon>
        <taxon>Streptophyta</taxon>
        <taxon>Embryophyta</taxon>
        <taxon>Tracheophyta</taxon>
        <taxon>Spermatophyta</taxon>
        <taxon>Magnoliopsida</taxon>
        <taxon>eudicotyledons</taxon>
        <taxon>Gunneridae</taxon>
        <taxon>Pentapetalae</taxon>
        <taxon>asterids</taxon>
        <taxon>campanulids</taxon>
        <taxon>Asterales</taxon>
        <taxon>Asteraceae</taxon>
        <taxon>Carduoideae</taxon>
        <taxon>Cardueae</taxon>
        <taxon>Centaureinae</taxon>
        <taxon>Centaurea</taxon>
    </lineage>
</organism>
<dbReference type="PANTHER" id="PTHR47481">
    <property type="match status" value="1"/>
</dbReference>
<gene>
    <name evidence="2" type="ORF">OSB04_017252</name>
</gene>
<comment type="caution">
    <text evidence="2">The sequence shown here is derived from an EMBL/GenBank/DDBJ whole genome shotgun (WGS) entry which is preliminary data.</text>
</comment>
<protein>
    <submittedName>
        <fullName evidence="2">Uncharacterized protein</fullName>
    </submittedName>
</protein>
<evidence type="ECO:0000313" key="3">
    <source>
        <dbReference type="Proteomes" id="UP001172457"/>
    </source>
</evidence>
<sequence>MADPKLHPTITVTDHILSTNSAPTDKDKAAKKDLWSRIDVIVLQWIYGTISNDLLHTILKPDSTTAQAWTALKNIFQDNKNSRAVYLENKFSNTRLDNFSNVSAYCQELKMLSDQLANVGALAVAAAATAAGTALHAATAAGPLMGLRDPTQSTVATYPVARSNGSYRGRGRGKGRGRGRGRGSSSPHPNQFP</sequence>
<accession>A0AA38W9A9</accession>
<feature type="compositionally biased region" description="Basic residues" evidence="1">
    <location>
        <begin position="169"/>
        <end position="181"/>
    </location>
</feature>